<dbReference type="EMBL" id="OU963864">
    <property type="protein sequence ID" value="CAH0386562.1"/>
    <property type="molecule type" value="Genomic_DNA"/>
</dbReference>
<evidence type="ECO:0000313" key="1">
    <source>
        <dbReference type="EMBL" id="CAH0386562.1"/>
    </source>
</evidence>
<keyword evidence="2" id="KW-1185">Reference proteome</keyword>
<name>A0A9P0A8N1_BEMTA</name>
<dbReference type="Proteomes" id="UP001152759">
    <property type="component" value="Chromosome 3"/>
</dbReference>
<evidence type="ECO:0000313" key="2">
    <source>
        <dbReference type="Proteomes" id="UP001152759"/>
    </source>
</evidence>
<organism evidence="1 2">
    <name type="scientific">Bemisia tabaci</name>
    <name type="common">Sweetpotato whitefly</name>
    <name type="synonym">Aleurodes tabaci</name>
    <dbReference type="NCBI Taxonomy" id="7038"/>
    <lineage>
        <taxon>Eukaryota</taxon>
        <taxon>Metazoa</taxon>
        <taxon>Ecdysozoa</taxon>
        <taxon>Arthropoda</taxon>
        <taxon>Hexapoda</taxon>
        <taxon>Insecta</taxon>
        <taxon>Pterygota</taxon>
        <taxon>Neoptera</taxon>
        <taxon>Paraneoptera</taxon>
        <taxon>Hemiptera</taxon>
        <taxon>Sternorrhyncha</taxon>
        <taxon>Aleyrodoidea</taxon>
        <taxon>Aleyrodidae</taxon>
        <taxon>Aleyrodinae</taxon>
        <taxon>Bemisia</taxon>
    </lineage>
</organism>
<reference evidence="1" key="1">
    <citation type="submission" date="2021-12" db="EMBL/GenBank/DDBJ databases">
        <authorList>
            <person name="King R."/>
        </authorList>
    </citation>
    <scope>NUCLEOTIDE SEQUENCE</scope>
</reference>
<sequence length="94" mass="10966">MKLRLRSPELHEKNSWLRAPEPELHEKNSWLRAPEPELHEINSWLRAPELELLDRDGWLRAPGRSQSILFSSSRLRSQSLFKKLQGSGLRRGAS</sequence>
<dbReference type="AlphaFoldDB" id="A0A9P0A8N1"/>
<protein>
    <submittedName>
        <fullName evidence="1">Uncharacterized protein</fullName>
    </submittedName>
</protein>
<proteinExistence type="predicted"/>
<accession>A0A9P0A8N1</accession>
<gene>
    <name evidence="1" type="ORF">BEMITA_LOCUS5658</name>
</gene>